<dbReference type="GO" id="GO:0046872">
    <property type="term" value="F:metal ion binding"/>
    <property type="evidence" value="ECO:0007669"/>
    <property type="project" value="UniProtKB-UniRule"/>
</dbReference>
<dbReference type="InterPro" id="IPR029067">
    <property type="entry name" value="CDC48_domain_2-like_sf"/>
</dbReference>
<dbReference type="AlphaFoldDB" id="A0A6J1V782"/>
<dbReference type="GO" id="GO:0005795">
    <property type="term" value="C:Golgi stack"/>
    <property type="evidence" value="ECO:0007669"/>
    <property type="project" value="TreeGrafter"/>
</dbReference>
<evidence type="ECO:0000256" key="18">
    <source>
        <dbReference type="RuleBase" id="RU367045"/>
    </source>
</evidence>
<evidence type="ECO:0000259" key="21">
    <source>
        <dbReference type="SMART" id="SM01073"/>
    </source>
</evidence>
<feature type="domain" description="CDC48" evidence="20">
    <location>
        <begin position="139"/>
        <end position="211"/>
    </location>
</feature>
<evidence type="ECO:0000313" key="22">
    <source>
        <dbReference type="Proteomes" id="UP000504612"/>
    </source>
</evidence>
<keyword evidence="8 18" id="KW-0479">Metal-binding</keyword>
<evidence type="ECO:0000256" key="10">
    <source>
        <dbReference type="ARBA" id="ARBA00022741"/>
    </source>
</evidence>
<dbReference type="InterPro" id="IPR041569">
    <property type="entry name" value="AAA_lid_3"/>
</dbReference>
<dbReference type="GO" id="GO:0005524">
    <property type="term" value="F:ATP binding"/>
    <property type="evidence" value="ECO:0007669"/>
    <property type="project" value="UniProtKB-UniRule"/>
</dbReference>
<protein>
    <recommendedName>
        <fullName evidence="4 18">Vesicle-fusing ATPase</fullName>
        <ecNumber evidence="3 18">3.6.4.6</ecNumber>
    </recommendedName>
</protein>
<dbReference type="InterPro" id="IPR003960">
    <property type="entry name" value="ATPase_AAA_CS"/>
</dbReference>
<dbReference type="PANTHER" id="PTHR23078:SF3">
    <property type="entry name" value="VESICLE-FUSING ATPASE"/>
    <property type="match status" value="1"/>
</dbReference>
<dbReference type="FunFam" id="3.10.330.10:FF:000003">
    <property type="entry name" value="vesicle-fusing ATPase isoform X1"/>
    <property type="match status" value="1"/>
</dbReference>
<dbReference type="FunFam" id="2.40.40.20:FF:000006">
    <property type="entry name" value="vesicle-fusing ATPase isoform X1"/>
    <property type="match status" value="1"/>
</dbReference>
<dbReference type="Pfam" id="PF02359">
    <property type="entry name" value="CDC48_N"/>
    <property type="match status" value="1"/>
</dbReference>
<evidence type="ECO:0000256" key="3">
    <source>
        <dbReference type="ARBA" id="ARBA00012674"/>
    </source>
</evidence>
<dbReference type="GO" id="GO:0043001">
    <property type="term" value="P:Golgi to plasma membrane protein transport"/>
    <property type="evidence" value="ECO:0007669"/>
    <property type="project" value="TreeGrafter"/>
</dbReference>
<dbReference type="Pfam" id="PF17862">
    <property type="entry name" value="AAA_lid_3"/>
    <property type="match status" value="1"/>
</dbReference>
<sequence length="778" mass="86690">MNTVGIKRFRAWCLHISCQSRLRLRNSKMAARIMQAARCPTDELSLTNCAVVNEKDFQSGLHVVVKTSPNHKYIFTLRSHTSVVPGSIAFSLPQRKWAGLSIGQDIDVSLYNFDKTKQCIGTMTIEIDFLQKKNIDPNPYDSDKMAAEFIQQFNNQAFTVGQQLVFSFNEKLFGLLVKDIEAMDPSILKGDSAISKKQKIEIGLVVGNSQVAFEKAESSSLTLIGKSKTRENRQSIINPDWNFEKMGIGGLDKEFSDIFRRAFASRVFPPEIVEQMGCKHVKGILLYGPPGCGKTLMARQIGKMLNAREPKVVNGPEILNKYVGESEANIRKLFADAEEEQKRLGANSGVHIIIFDEIDAICKQRGSMAGSTGVHDTVVNQLLSKIDGVEQLNNILVIGMTNRPDLIDEALLRPGRLEVKMEIGLPDEKGRTQILNIHTSRMRTHQLLALDVDIIELAVETKNFSGAELEGLVRAAQSTAMNRHIKASTKVEVDMEKAESLQVTRGDFLASLENDIKPAFGTNQEDYASYIMNGIIKWGDPVTRVLDDGELLVQQAKNSDRTPLVSVLLEGPPHSGKTALAAKIAEESNFPFIKICSPDKMIGFSETAKCQAIKKIFDDAYKSQLSCVVVDDIERLLDYVPIGPRFSNLVLQALLVLLKKAPPKGRKLLIVGTTSRKDVLQEMEMLDAFSTTIHIPNIATGDHLMEALELLSVFKDKERSIIAQSVKGKKVWIGIKKLLMLIEMSLQMDPEYRVRKFLALLREEGAYEHHKHECIPGS</sequence>
<dbReference type="InterPro" id="IPR003959">
    <property type="entry name" value="ATPase_AAA_core"/>
</dbReference>
<dbReference type="GO" id="GO:0006891">
    <property type="term" value="P:intra-Golgi vesicle-mediated transport"/>
    <property type="evidence" value="ECO:0007669"/>
    <property type="project" value="TreeGrafter"/>
</dbReference>
<proteinExistence type="inferred from homology"/>
<dbReference type="FunFam" id="1.10.8.60:FF:000026">
    <property type="entry name" value="vesicle-fusing ATPase isoform X1"/>
    <property type="match status" value="1"/>
</dbReference>
<dbReference type="CTD" id="4905"/>
<dbReference type="SUPFAM" id="SSF52540">
    <property type="entry name" value="P-loop containing nucleoside triphosphate hydrolases"/>
    <property type="match status" value="2"/>
</dbReference>
<keyword evidence="22" id="KW-1185">Reference proteome</keyword>
<evidence type="ECO:0000256" key="17">
    <source>
        <dbReference type="ARBA" id="ARBA00048883"/>
    </source>
</evidence>
<evidence type="ECO:0000256" key="11">
    <source>
        <dbReference type="ARBA" id="ARBA00022801"/>
    </source>
</evidence>
<comment type="subcellular location">
    <subcellularLocation>
        <location evidence="1 18">Cytoplasm</location>
    </subcellularLocation>
</comment>
<reference evidence="23" key="1">
    <citation type="submission" date="2025-08" db="UniProtKB">
        <authorList>
            <consortium name="RefSeq"/>
        </authorList>
    </citation>
    <scope>IDENTIFICATION</scope>
</reference>
<dbReference type="InterPro" id="IPR054419">
    <property type="entry name" value="NSF_ATPase_lid"/>
</dbReference>
<evidence type="ECO:0000256" key="16">
    <source>
        <dbReference type="ARBA" id="ARBA00046527"/>
    </source>
</evidence>
<dbReference type="Proteomes" id="UP000504612">
    <property type="component" value="Unplaced"/>
</dbReference>
<comment type="cofactor">
    <cofactor evidence="18">
        <name>Mg(2+)</name>
        <dbReference type="ChEBI" id="CHEBI:18420"/>
    </cofactor>
    <text evidence="18">Binds 1 Mg(2+) ion per subunit.</text>
</comment>
<dbReference type="Pfam" id="PF00004">
    <property type="entry name" value="AAA"/>
    <property type="match status" value="2"/>
</dbReference>
<organism evidence="22 23">
    <name type="scientific">Notechis scutatus</name>
    <name type="common">mainland tiger snake</name>
    <dbReference type="NCBI Taxonomy" id="8663"/>
    <lineage>
        <taxon>Eukaryota</taxon>
        <taxon>Metazoa</taxon>
        <taxon>Chordata</taxon>
        <taxon>Craniata</taxon>
        <taxon>Vertebrata</taxon>
        <taxon>Euteleostomi</taxon>
        <taxon>Lepidosauria</taxon>
        <taxon>Squamata</taxon>
        <taxon>Bifurcata</taxon>
        <taxon>Unidentata</taxon>
        <taxon>Episquamata</taxon>
        <taxon>Toxicofera</taxon>
        <taxon>Serpentes</taxon>
        <taxon>Colubroidea</taxon>
        <taxon>Elapidae</taxon>
        <taxon>Hydrophiinae</taxon>
        <taxon>Notechis</taxon>
    </lineage>
</organism>
<evidence type="ECO:0000256" key="12">
    <source>
        <dbReference type="ARBA" id="ARBA00022840"/>
    </source>
</evidence>
<dbReference type="SMART" id="SM00382">
    <property type="entry name" value="AAA"/>
    <property type="match status" value="2"/>
</dbReference>
<dbReference type="SUPFAM" id="SSF54585">
    <property type="entry name" value="Cdc48 domain 2-like"/>
    <property type="match status" value="1"/>
</dbReference>
<dbReference type="GO" id="GO:0035494">
    <property type="term" value="P:SNARE complex disassembly"/>
    <property type="evidence" value="ECO:0007669"/>
    <property type="project" value="InterPro"/>
</dbReference>
<dbReference type="SMART" id="SM01072">
    <property type="entry name" value="CDC48_2"/>
    <property type="match status" value="1"/>
</dbReference>
<dbReference type="Gene3D" id="3.10.330.10">
    <property type="match status" value="1"/>
</dbReference>
<dbReference type="Pfam" id="PF02933">
    <property type="entry name" value="CDC48_2"/>
    <property type="match status" value="1"/>
</dbReference>
<dbReference type="FunFam" id="3.40.50.300:FF:000187">
    <property type="entry name" value="Vesicular-fusion ATPase SEC18"/>
    <property type="match status" value="1"/>
</dbReference>
<evidence type="ECO:0000256" key="1">
    <source>
        <dbReference type="ARBA" id="ARBA00004496"/>
    </source>
</evidence>
<keyword evidence="10 18" id="KW-0547">Nucleotide-binding</keyword>
<dbReference type="InterPro" id="IPR039812">
    <property type="entry name" value="Vesicle-fus_ATPase"/>
</dbReference>
<comment type="function">
    <text evidence="18">Required for vesicle-mediated transport. Catalyzes the fusion of transport vesicles within the Golgi cisternae. Is also required for transport from the endoplasmic reticulum to the Golgi stack. Seems to function as a fusion protein required for the delivery of cargo proteins to all compartments of the Golgi stack independent of vesicle origin.</text>
</comment>
<dbReference type="SMART" id="SM01073">
    <property type="entry name" value="CDC48_N"/>
    <property type="match status" value="1"/>
</dbReference>
<evidence type="ECO:0000256" key="7">
    <source>
        <dbReference type="ARBA" id="ARBA00022553"/>
    </source>
</evidence>
<keyword evidence="18" id="KW-0931">ER-Golgi transport</keyword>
<evidence type="ECO:0000256" key="14">
    <source>
        <dbReference type="ARBA" id="ARBA00022927"/>
    </source>
</evidence>
<keyword evidence="14 18" id="KW-0653">Protein transport</keyword>
<dbReference type="GO" id="GO:0016887">
    <property type="term" value="F:ATP hydrolysis activity"/>
    <property type="evidence" value="ECO:0007669"/>
    <property type="project" value="InterPro"/>
</dbReference>
<keyword evidence="12 18" id="KW-0067">ATP-binding</keyword>
<dbReference type="CDD" id="cd19504">
    <property type="entry name" value="RecA-like_NSF-SEC18_r1-like"/>
    <property type="match status" value="1"/>
</dbReference>
<feature type="domain" description="CDC48 N-terminal subdomain" evidence="21">
    <location>
        <begin position="33"/>
        <end position="113"/>
    </location>
</feature>
<evidence type="ECO:0000256" key="4">
    <source>
        <dbReference type="ARBA" id="ARBA00019912"/>
    </source>
</evidence>
<dbReference type="KEGG" id="nss:113422081"/>
<keyword evidence="13 18" id="KW-0460">Magnesium</keyword>
<gene>
    <name evidence="23" type="primary">NSF</name>
</gene>
<keyword evidence="15" id="KW-0007">Acetylation</keyword>
<comment type="catalytic activity">
    <reaction evidence="17 18">
        <text>ATP + H2O = ADP + phosphate + H(+)</text>
        <dbReference type="Rhea" id="RHEA:13065"/>
        <dbReference type="ChEBI" id="CHEBI:15377"/>
        <dbReference type="ChEBI" id="CHEBI:15378"/>
        <dbReference type="ChEBI" id="CHEBI:30616"/>
        <dbReference type="ChEBI" id="CHEBI:43474"/>
        <dbReference type="ChEBI" id="CHEBI:456216"/>
        <dbReference type="EC" id="3.6.4.6"/>
    </reaction>
</comment>
<name>A0A6J1V782_9SAUR</name>
<dbReference type="Gene3D" id="2.40.40.20">
    <property type="match status" value="1"/>
</dbReference>
<dbReference type="GeneID" id="113422081"/>
<evidence type="ECO:0000259" key="20">
    <source>
        <dbReference type="SMART" id="SM01072"/>
    </source>
</evidence>
<dbReference type="PANTHER" id="PTHR23078">
    <property type="entry name" value="VESICULAR-FUSION PROTEIN NSF"/>
    <property type="match status" value="1"/>
</dbReference>
<dbReference type="SUPFAM" id="SSF50692">
    <property type="entry name" value="ADC-like"/>
    <property type="match status" value="1"/>
</dbReference>
<dbReference type="InterPro" id="IPR003593">
    <property type="entry name" value="AAA+_ATPase"/>
</dbReference>
<feature type="domain" description="AAA+ ATPase" evidence="19">
    <location>
        <begin position="563"/>
        <end position="699"/>
    </location>
</feature>
<comment type="similarity">
    <text evidence="2 18">Belongs to the AAA ATPase family.</text>
</comment>
<evidence type="ECO:0000256" key="5">
    <source>
        <dbReference type="ARBA" id="ARBA00022448"/>
    </source>
</evidence>
<evidence type="ECO:0000313" key="23">
    <source>
        <dbReference type="RefSeq" id="XP_026538580.1"/>
    </source>
</evidence>
<evidence type="ECO:0000256" key="8">
    <source>
        <dbReference type="ARBA" id="ARBA00022723"/>
    </source>
</evidence>
<comment type="subunit">
    <text evidence="16">Homohexamer. Interacts with GABARAP and GABARAPL2. Interacts with GRIA2. Interacts with PLK2, leading to disrupt the interaction with GRIA2. Interacts with MUSK; may regulate MUSK endocytosis and activity. Interacts with CDK16.</text>
</comment>
<evidence type="ECO:0000256" key="9">
    <source>
        <dbReference type="ARBA" id="ARBA00022737"/>
    </source>
</evidence>
<keyword evidence="5 18" id="KW-0813">Transport</keyword>
<dbReference type="EC" id="3.6.4.6" evidence="3 18"/>
<keyword evidence="6 18" id="KW-0963">Cytoplasm</keyword>
<keyword evidence="11 18" id="KW-0378">Hydrolase</keyword>
<dbReference type="InterPro" id="IPR003338">
    <property type="entry name" value="CDC4_N-term_subdom"/>
</dbReference>
<dbReference type="Pfam" id="PF21964">
    <property type="entry name" value="NSF_ATPase_lid"/>
    <property type="match status" value="1"/>
</dbReference>
<dbReference type="FunFam" id="1.10.8.60:FF:000031">
    <property type="entry name" value="vesicle-fusing ATPase isoform X1"/>
    <property type="match status" value="1"/>
</dbReference>
<dbReference type="RefSeq" id="XP_026538580.1">
    <property type="nucleotide sequence ID" value="XM_026682795.1"/>
</dbReference>
<dbReference type="Gene3D" id="1.10.8.60">
    <property type="match status" value="2"/>
</dbReference>
<dbReference type="PROSITE" id="PS00674">
    <property type="entry name" value="AAA"/>
    <property type="match status" value="1"/>
</dbReference>
<evidence type="ECO:0000256" key="15">
    <source>
        <dbReference type="ARBA" id="ARBA00022990"/>
    </source>
</evidence>
<keyword evidence="7" id="KW-0597">Phosphoprotein</keyword>
<dbReference type="InterPro" id="IPR009010">
    <property type="entry name" value="Asp_de-COase-like_dom_sf"/>
</dbReference>
<feature type="domain" description="AAA+ ATPase" evidence="19">
    <location>
        <begin position="280"/>
        <end position="427"/>
    </location>
</feature>
<dbReference type="Gene3D" id="3.40.50.300">
    <property type="entry name" value="P-loop containing nucleotide triphosphate hydrolases"/>
    <property type="match status" value="2"/>
</dbReference>
<dbReference type="InterPro" id="IPR004201">
    <property type="entry name" value="Cdc48_dom2"/>
</dbReference>
<dbReference type="FunFam" id="3.40.50.300:FF:000166">
    <property type="entry name" value="vesicle-fusing ATPase isoform X1"/>
    <property type="match status" value="1"/>
</dbReference>
<evidence type="ECO:0000256" key="2">
    <source>
        <dbReference type="ARBA" id="ARBA00006914"/>
    </source>
</evidence>
<evidence type="ECO:0000256" key="13">
    <source>
        <dbReference type="ARBA" id="ARBA00022842"/>
    </source>
</evidence>
<dbReference type="InterPro" id="IPR027417">
    <property type="entry name" value="P-loop_NTPase"/>
</dbReference>
<accession>A0A6J1V782</accession>
<evidence type="ECO:0000259" key="19">
    <source>
        <dbReference type="SMART" id="SM00382"/>
    </source>
</evidence>
<keyword evidence="9" id="KW-0677">Repeat</keyword>
<evidence type="ECO:0000256" key="6">
    <source>
        <dbReference type="ARBA" id="ARBA00022490"/>
    </source>
</evidence>